<dbReference type="EMBL" id="LR796861">
    <property type="protein sequence ID" value="CAB4170661.1"/>
    <property type="molecule type" value="Genomic_DNA"/>
</dbReference>
<accession>A0A6J5PMR1</accession>
<dbReference type="EMBL" id="LR797019">
    <property type="protein sequence ID" value="CAB4182169.1"/>
    <property type="molecule type" value="Genomic_DNA"/>
</dbReference>
<dbReference type="EMBL" id="LR798454">
    <property type="protein sequence ID" value="CAB5238642.1"/>
    <property type="molecule type" value="Genomic_DNA"/>
</dbReference>
<organism evidence="1">
    <name type="scientific">uncultured Caudovirales phage</name>
    <dbReference type="NCBI Taxonomy" id="2100421"/>
    <lineage>
        <taxon>Viruses</taxon>
        <taxon>Duplodnaviria</taxon>
        <taxon>Heunggongvirae</taxon>
        <taxon>Uroviricota</taxon>
        <taxon>Caudoviricetes</taxon>
        <taxon>Peduoviridae</taxon>
        <taxon>Maltschvirus</taxon>
        <taxon>Maltschvirus maltsch</taxon>
    </lineage>
</organism>
<evidence type="ECO:0000313" key="3">
    <source>
        <dbReference type="EMBL" id="CAB4198612.1"/>
    </source>
</evidence>
<protein>
    <submittedName>
        <fullName evidence="1">Baseplate hub assembly protein, bacteriophage T4-like</fullName>
    </submittedName>
</protein>
<dbReference type="Pfam" id="PF12322">
    <property type="entry name" value="T4_baseplate"/>
    <property type="match status" value="1"/>
</dbReference>
<evidence type="ECO:0000313" key="4">
    <source>
        <dbReference type="EMBL" id="CAB4211529.1"/>
    </source>
</evidence>
<gene>
    <name evidence="2" type="ORF">UFOVP1066_162</name>
    <name evidence="3" type="ORF">UFOVP1315_175</name>
    <name evidence="4" type="ORF">UFOVP1421_136</name>
    <name evidence="5" type="ORF">UFOVP1525_146</name>
    <name evidence="1" type="ORF">UFOVP909_109</name>
</gene>
<reference evidence="1" key="1">
    <citation type="submission" date="2020-05" db="EMBL/GenBank/DDBJ databases">
        <authorList>
            <person name="Chiriac C."/>
            <person name="Salcher M."/>
            <person name="Ghai R."/>
            <person name="Kavagutti S V."/>
        </authorList>
    </citation>
    <scope>NUCLEOTIDE SEQUENCE</scope>
</reference>
<dbReference type="EMBL" id="LR797375">
    <property type="protein sequence ID" value="CAB4211529.1"/>
    <property type="molecule type" value="Genomic_DNA"/>
</dbReference>
<evidence type="ECO:0000313" key="1">
    <source>
        <dbReference type="EMBL" id="CAB4170661.1"/>
    </source>
</evidence>
<sequence>MALPMNSTPIYNLVVPSTKKSVTYRPFLVKDQKALLVAQQSADQRVMIDTLKEVIKSCITESIDVSKLAIFDIEYIFTQLRSKSVGETVDIILSCDEDHGSDNEKAKIKHTVDLSEIKVQEKEGHTDKIGLFGDVGVVMKYPNIDDIKKLQGGAVTNEDTFKLVASSIDYIYDKDAVYHSKDQTEQELMDFINNLTSEQFGKIQSFFDTMPKMTHTINYNCPVCNKAHKIVLEGMESFF</sequence>
<name>A0A6J5PMR1_9CAUD</name>
<dbReference type="EMBL" id="LR797272">
    <property type="protein sequence ID" value="CAB4198612.1"/>
    <property type="molecule type" value="Genomic_DNA"/>
</dbReference>
<dbReference type="InterPro" id="IPR024364">
    <property type="entry name" value="Baseplate_phage_T4-like"/>
</dbReference>
<evidence type="ECO:0000313" key="5">
    <source>
        <dbReference type="EMBL" id="CAB5238642.1"/>
    </source>
</evidence>
<evidence type="ECO:0000313" key="2">
    <source>
        <dbReference type="EMBL" id="CAB4182169.1"/>
    </source>
</evidence>
<proteinExistence type="predicted"/>